<dbReference type="Gene3D" id="3.40.50.2300">
    <property type="match status" value="2"/>
</dbReference>
<protein>
    <submittedName>
        <fullName evidence="5">Branched-chain amino acid ABC transporter substrate-binding protein</fullName>
    </submittedName>
</protein>
<dbReference type="RefSeq" id="WP_071059890.1">
    <property type="nucleotide sequence ID" value="NZ_MAXA01000022.1"/>
</dbReference>
<comment type="similarity">
    <text evidence="1">Belongs to the leucine-binding protein family.</text>
</comment>
<feature type="signal peptide" evidence="3">
    <location>
        <begin position="1"/>
        <end position="39"/>
    </location>
</feature>
<reference evidence="6" key="1">
    <citation type="submission" date="2016-07" db="EMBL/GenBank/DDBJ databases">
        <title>Frankia sp. NRRL B-16219 Genome sequencing.</title>
        <authorList>
            <person name="Ghodhbane-Gtari F."/>
            <person name="Swanson E."/>
            <person name="Gueddou A."/>
            <person name="Louati M."/>
            <person name="Nouioui I."/>
            <person name="Hezbri K."/>
            <person name="Abebe-Akele F."/>
            <person name="Simpson S."/>
            <person name="Morris K."/>
            <person name="Thomas K."/>
            <person name="Gtari M."/>
            <person name="Tisa L.S."/>
        </authorList>
    </citation>
    <scope>NUCLEOTIDE SEQUENCE [LARGE SCALE GENOMIC DNA]</scope>
    <source>
        <strain evidence="6">NRRL B-16219</strain>
    </source>
</reference>
<dbReference type="InterPro" id="IPR051010">
    <property type="entry name" value="BCAA_transport"/>
</dbReference>
<comment type="caution">
    <text evidence="5">The sequence shown here is derived from an EMBL/GenBank/DDBJ whole genome shotgun (WGS) entry which is preliminary data.</text>
</comment>
<evidence type="ECO:0000256" key="3">
    <source>
        <dbReference type="SAM" id="SignalP"/>
    </source>
</evidence>
<dbReference type="Proteomes" id="UP000179769">
    <property type="component" value="Unassembled WGS sequence"/>
</dbReference>
<evidence type="ECO:0000259" key="4">
    <source>
        <dbReference type="Pfam" id="PF13458"/>
    </source>
</evidence>
<evidence type="ECO:0000313" key="6">
    <source>
        <dbReference type="Proteomes" id="UP000179769"/>
    </source>
</evidence>
<dbReference type="InterPro" id="IPR028081">
    <property type="entry name" value="Leu-bd"/>
</dbReference>
<evidence type="ECO:0000256" key="1">
    <source>
        <dbReference type="ARBA" id="ARBA00010062"/>
    </source>
</evidence>
<feature type="chain" id="PRO_5039375067" evidence="3">
    <location>
        <begin position="40"/>
        <end position="431"/>
    </location>
</feature>
<dbReference type="PANTHER" id="PTHR30483:SF38">
    <property type="entry name" value="BLR7848 PROTEIN"/>
    <property type="match status" value="1"/>
</dbReference>
<accession>A0A1S1RE28</accession>
<evidence type="ECO:0000313" key="5">
    <source>
        <dbReference type="EMBL" id="OHV44306.1"/>
    </source>
</evidence>
<dbReference type="InterPro" id="IPR028082">
    <property type="entry name" value="Peripla_BP_I"/>
</dbReference>
<feature type="domain" description="Leucine-binding protein" evidence="4">
    <location>
        <begin position="68"/>
        <end position="405"/>
    </location>
</feature>
<keyword evidence="6" id="KW-1185">Reference proteome</keyword>
<dbReference type="EMBL" id="MAXA01000022">
    <property type="protein sequence ID" value="OHV44306.1"/>
    <property type="molecule type" value="Genomic_DNA"/>
</dbReference>
<organism evidence="5 6">
    <name type="scientific">Parafrankia soli</name>
    <dbReference type="NCBI Taxonomy" id="2599596"/>
    <lineage>
        <taxon>Bacteria</taxon>
        <taxon>Bacillati</taxon>
        <taxon>Actinomycetota</taxon>
        <taxon>Actinomycetes</taxon>
        <taxon>Frankiales</taxon>
        <taxon>Frankiaceae</taxon>
        <taxon>Parafrankia</taxon>
    </lineage>
</organism>
<gene>
    <name evidence="5" type="ORF">BBK14_30975</name>
</gene>
<dbReference type="PANTHER" id="PTHR30483">
    <property type="entry name" value="LEUCINE-SPECIFIC-BINDING PROTEIN"/>
    <property type="match status" value="1"/>
</dbReference>
<proteinExistence type="inferred from homology"/>
<name>A0A1S1RE28_9ACTN</name>
<sequence>MRYILAPRLRSAHHRPLRRSSLTLLAATSALLVSVAACGSDDAETPAAGGATTDANVLGSVDKAAGDPVKIGIISDGRSATVDNSAQFDVAEATAKWLNERKGGIGGRPIKLVTCETLNDPAKGADCGNQMIENDVVAVAVAESGVVESVAQPLADANIPAMFFGSGNQTLLSDPESTYLLGDPTFATLSMPIGVAKDKGADKVTEVVIDVPAALDQQRIAPARYEDAGLDYEVVAVAPGTADMTPQMQNVVNGDPGVVFVVGNDSFCISAFNGLRAVGYDGTITAISQCITPATRKAVPADELSGMVISAITPGGGTDPSSVLYGTVMDTYGNDIDVEDTSPRTIFISLSGLQAALAGISGEITPETINATIKAMPEIELPGAAGLRFRCNGKASPDYPAVCVRGGLSTTLNDKGEIGDFRVIGYSPIED</sequence>
<evidence type="ECO:0000256" key="2">
    <source>
        <dbReference type="ARBA" id="ARBA00022729"/>
    </source>
</evidence>
<dbReference type="AlphaFoldDB" id="A0A1S1RE28"/>
<dbReference type="SUPFAM" id="SSF53822">
    <property type="entry name" value="Periplasmic binding protein-like I"/>
    <property type="match status" value="1"/>
</dbReference>
<dbReference type="Pfam" id="PF13458">
    <property type="entry name" value="Peripla_BP_6"/>
    <property type="match status" value="1"/>
</dbReference>
<keyword evidence="2 3" id="KW-0732">Signal</keyword>